<sequence>MMLQKIKAGALQFTMFIVVVIALLLTACIILIDTHKRFNIQTDFVLETIENTNKGIDYVLQNKTPLSDSITINLEDEDYKTVSVHRDYWGVFEKVIAIATIKTNRFKKVALIGALQPKINRTSLYVEDKNKPLVLVGNTKIRGVAYLPKQGVRTGNISGHSFYGNQLIYGVTRTSSKLPELLDETRNQIKTIQNQIGTINQNQFLDLNRSNSFKNSFLNPLQVIYSHTDVHLIGVSLKGHILVQSKTKIIVDANSNLKDIVLVAPEIEIKSNTKGTFQAIATKGITIGKNCTLNYPSALILNEDLKNKIPAENTNNQKQTPLVKVAKGSTLKGFIVYLGETKNYKAQVFIDDQALILGEIYCNRNLELLGTVYGSVFVSNFIANQSGSSYQNHIYNGTIIVDDLAQEYIGLSFKNSKKGVMTWLY</sequence>
<protein>
    <recommendedName>
        <fullName evidence="4">DUF342 domain-containing protein</fullName>
    </recommendedName>
</protein>
<dbReference type="RefSeq" id="WP_303280818.1">
    <property type="nucleotide sequence ID" value="NZ_BAABCZ010000016.1"/>
</dbReference>
<name>A0ABT8WX91_9FLAO</name>
<organism evidence="2 3">
    <name type="scientific">Flavivirga amylovorans</name>
    <dbReference type="NCBI Taxonomy" id="870486"/>
    <lineage>
        <taxon>Bacteria</taxon>
        <taxon>Pseudomonadati</taxon>
        <taxon>Bacteroidota</taxon>
        <taxon>Flavobacteriia</taxon>
        <taxon>Flavobacteriales</taxon>
        <taxon>Flavobacteriaceae</taxon>
        <taxon>Flavivirga</taxon>
    </lineage>
</organism>
<dbReference type="PROSITE" id="PS51257">
    <property type="entry name" value="PROKAR_LIPOPROTEIN"/>
    <property type="match status" value="1"/>
</dbReference>
<comment type="caution">
    <text evidence="2">The sequence shown here is derived from an EMBL/GenBank/DDBJ whole genome shotgun (WGS) entry which is preliminary data.</text>
</comment>
<keyword evidence="3" id="KW-1185">Reference proteome</keyword>
<evidence type="ECO:0000313" key="3">
    <source>
        <dbReference type="Proteomes" id="UP001176891"/>
    </source>
</evidence>
<evidence type="ECO:0000313" key="2">
    <source>
        <dbReference type="EMBL" id="MDO5986298.1"/>
    </source>
</evidence>
<proteinExistence type="predicted"/>
<dbReference type="EMBL" id="JAUOEM010000001">
    <property type="protein sequence ID" value="MDO5986298.1"/>
    <property type="molecule type" value="Genomic_DNA"/>
</dbReference>
<keyword evidence="1" id="KW-1133">Transmembrane helix</keyword>
<evidence type="ECO:0008006" key="4">
    <source>
        <dbReference type="Google" id="ProtNLM"/>
    </source>
</evidence>
<dbReference type="Proteomes" id="UP001176891">
    <property type="component" value="Unassembled WGS sequence"/>
</dbReference>
<accession>A0ABT8WX91</accession>
<keyword evidence="1" id="KW-0812">Transmembrane</keyword>
<reference evidence="2" key="1">
    <citation type="submission" date="2023-07" db="EMBL/GenBank/DDBJ databases">
        <title>Two novel species in the genus Flavivirga.</title>
        <authorList>
            <person name="Kwon K."/>
        </authorList>
    </citation>
    <scope>NUCLEOTIDE SEQUENCE</scope>
    <source>
        <strain evidence="2">KACC 14157</strain>
    </source>
</reference>
<feature type="transmembrane region" description="Helical" evidence="1">
    <location>
        <begin position="12"/>
        <end position="32"/>
    </location>
</feature>
<gene>
    <name evidence="2" type="ORF">Q4Q39_02675</name>
</gene>
<evidence type="ECO:0000256" key="1">
    <source>
        <dbReference type="SAM" id="Phobius"/>
    </source>
</evidence>
<keyword evidence="1" id="KW-0472">Membrane</keyword>